<dbReference type="EMBL" id="AP022575">
    <property type="protein sequence ID" value="BBX73389.1"/>
    <property type="molecule type" value="Genomic_DNA"/>
</dbReference>
<dbReference type="AlphaFoldDB" id="A0A7I7MPZ9"/>
<dbReference type="InterPro" id="IPR036388">
    <property type="entry name" value="WH-like_DNA-bd_sf"/>
</dbReference>
<name>A0A7I7MPZ9_9MYCO</name>
<keyword evidence="2" id="KW-1185">Reference proteome</keyword>
<dbReference type="Proteomes" id="UP000467236">
    <property type="component" value="Chromosome"/>
</dbReference>
<proteinExistence type="predicted"/>
<reference evidence="1 2" key="1">
    <citation type="journal article" date="2019" name="Emerg. Microbes Infect.">
        <title>Comprehensive subspecies identification of 175 nontuberculous mycobacteria species based on 7547 genomic profiles.</title>
        <authorList>
            <person name="Matsumoto Y."/>
            <person name="Kinjo T."/>
            <person name="Motooka D."/>
            <person name="Nabeya D."/>
            <person name="Jung N."/>
            <person name="Uechi K."/>
            <person name="Horii T."/>
            <person name="Iida T."/>
            <person name="Fujita J."/>
            <person name="Nakamura S."/>
        </authorList>
    </citation>
    <scope>NUCLEOTIDE SEQUENCE [LARGE SCALE GENOMIC DNA]</scope>
    <source>
        <strain evidence="1 2">JCM 14233</strain>
    </source>
</reference>
<dbReference type="Gene3D" id="1.10.10.10">
    <property type="entry name" value="Winged helix-like DNA-binding domain superfamily/Winged helix DNA-binding domain"/>
    <property type="match status" value="1"/>
</dbReference>
<accession>A0A7I7MPZ9</accession>
<evidence type="ECO:0000313" key="1">
    <source>
        <dbReference type="EMBL" id="BBX73389.1"/>
    </source>
</evidence>
<dbReference type="KEGG" id="mshj:MSHI_12950"/>
<evidence type="ECO:0000313" key="2">
    <source>
        <dbReference type="Proteomes" id="UP000467236"/>
    </source>
</evidence>
<sequence>MRQRLSERARRAHMPERTLAQRYVEEGLRHDAHPLIQFLDGPSGRRASLIGRGLDVWEVVATVRDNEGSITEAAEYLRIPAGLVEAAVAYYGEYRAEIDTEIKLNEAEYERGLAAIAAGERALRG</sequence>
<organism evidence="1 2">
    <name type="scientific">Mycobacterium shinjukuense</name>
    <dbReference type="NCBI Taxonomy" id="398694"/>
    <lineage>
        <taxon>Bacteria</taxon>
        <taxon>Bacillati</taxon>
        <taxon>Actinomycetota</taxon>
        <taxon>Actinomycetes</taxon>
        <taxon>Mycobacteriales</taxon>
        <taxon>Mycobacteriaceae</taxon>
        <taxon>Mycobacterium</taxon>
    </lineage>
</organism>
<gene>
    <name evidence="1" type="ORF">MSHI_12950</name>
</gene>
<protein>
    <recommendedName>
        <fullName evidence="3">DUF433 domain-containing protein</fullName>
    </recommendedName>
</protein>
<evidence type="ECO:0008006" key="3">
    <source>
        <dbReference type="Google" id="ProtNLM"/>
    </source>
</evidence>